<sequence length="61" mass="7104">TVVNAFTRSHPPVILRLRNCSERLYEVTSPVILRLRNCSERLYEVTSPCSTVNGEPFNRRR</sequence>
<keyword evidence="2" id="KW-1185">Reference proteome</keyword>
<evidence type="ECO:0000313" key="2">
    <source>
        <dbReference type="Proteomes" id="UP001519460"/>
    </source>
</evidence>
<evidence type="ECO:0000313" key="1">
    <source>
        <dbReference type="EMBL" id="KAK7498370.1"/>
    </source>
</evidence>
<gene>
    <name evidence="1" type="ORF">BaRGS_00010324</name>
</gene>
<protein>
    <submittedName>
        <fullName evidence="1">Uncharacterized protein</fullName>
    </submittedName>
</protein>
<accession>A0ABD0LG88</accession>
<feature type="non-terminal residue" evidence="1">
    <location>
        <position position="1"/>
    </location>
</feature>
<dbReference type="AlphaFoldDB" id="A0ABD0LG88"/>
<proteinExistence type="predicted"/>
<reference evidence="1 2" key="1">
    <citation type="journal article" date="2023" name="Sci. Data">
        <title>Genome assembly of the Korean intertidal mud-creeper Batillaria attramentaria.</title>
        <authorList>
            <person name="Patra A.K."/>
            <person name="Ho P.T."/>
            <person name="Jun S."/>
            <person name="Lee S.J."/>
            <person name="Kim Y."/>
            <person name="Won Y.J."/>
        </authorList>
    </citation>
    <scope>NUCLEOTIDE SEQUENCE [LARGE SCALE GENOMIC DNA]</scope>
    <source>
        <strain evidence="1">Wonlab-2016</strain>
    </source>
</reference>
<dbReference type="EMBL" id="JACVVK020000051">
    <property type="protein sequence ID" value="KAK7498370.1"/>
    <property type="molecule type" value="Genomic_DNA"/>
</dbReference>
<dbReference type="Proteomes" id="UP001519460">
    <property type="component" value="Unassembled WGS sequence"/>
</dbReference>
<organism evidence="1 2">
    <name type="scientific">Batillaria attramentaria</name>
    <dbReference type="NCBI Taxonomy" id="370345"/>
    <lineage>
        <taxon>Eukaryota</taxon>
        <taxon>Metazoa</taxon>
        <taxon>Spiralia</taxon>
        <taxon>Lophotrochozoa</taxon>
        <taxon>Mollusca</taxon>
        <taxon>Gastropoda</taxon>
        <taxon>Caenogastropoda</taxon>
        <taxon>Sorbeoconcha</taxon>
        <taxon>Cerithioidea</taxon>
        <taxon>Batillariidae</taxon>
        <taxon>Batillaria</taxon>
    </lineage>
</organism>
<name>A0ABD0LG88_9CAEN</name>
<comment type="caution">
    <text evidence="1">The sequence shown here is derived from an EMBL/GenBank/DDBJ whole genome shotgun (WGS) entry which is preliminary data.</text>
</comment>